<dbReference type="AlphaFoldDB" id="A0A803M3G3"/>
<evidence type="ECO:0000313" key="5">
    <source>
        <dbReference type="Proteomes" id="UP000596660"/>
    </source>
</evidence>
<keyword evidence="5" id="KW-1185">Reference proteome</keyword>
<feature type="transmembrane region" description="Helical" evidence="3">
    <location>
        <begin position="247"/>
        <end position="267"/>
    </location>
</feature>
<reference evidence="4" key="1">
    <citation type="journal article" date="2017" name="Nature">
        <title>The genome of Chenopodium quinoa.</title>
        <authorList>
            <person name="Jarvis D.E."/>
            <person name="Ho Y.S."/>
            <person name="Lightfoot D.J."/>
            <person name="Schmoeckel S.M."/>
            <person name="Li B."/>
            <person name="Borm T.J.A."/>
            <person name="Ohyanagi H."/>
            <person name="Mineta K."/>
            <person name="Michell C.T."/>
            <person name="Saber N."/>
            <person name="Kharbatia N.M."/>
            <person name="Rupper R.R."/>
            <person name="Sharp A.R."/>
            <person name="Dally N."/>
            <person name="Boughton B.A."/>
            <person name="Woo Y.H."/>
            <person name="Gao G."/>
            <person name="Schijlen E.G.W.M."/>
            <person name="Guo X."/>
            <person name="Momin A.A."/>
            <person name="Negrao S."/>
            <person name="Al-Babili S."/>
            <person name="Gehring C."/>
            <person name="Roessner U."/>
            <person name="Jung C."/>
            <person name="Murphy K."/>
            <person name="Arold S.T."/>
            <person name="Gojobori T."/>
            <person name="van der Linden C.G."/>
            <person name="van Loo E.N."/>
            <person name="Jellen E.N."/>
            <person name="Maughan P.J."/>
            <person name="Tester M."/>
        </authorList>
    </citation>
    <scope>NUCLEOTIDE SEQUENCE [LARGE SCALE GENOMIC DNA]</scope>
    <source>
        <strain evidence="4">cv. PI 614886</strain>
    </source>
</reference>
<evidence type="ECO:0000256" key="2">
    <source>
        <dbReference type="SAM" id="MobiDB-lite"/>
    </source>
</evidence>
<reference evidence="4" key="2">
    <citation type="submission" date="2021-03" db="UniProtKB">
        <authorList>
            <consortium name="EnsemblPlants"/>
        </authorList>
    </citation>
    <scope>IDENTIFICATION</scope>
</reference>
<dbReference type="PANTHER" id="PTHR36339">
    <property type="entry name" value="F23A5.5"/>
    <property type="match status" value="1"/>
</dbReference>
<dbReference type="Proteomes" id="UP000596660">
    <property type="component" value="Unplaced"/>
</dbReference>
<feature type="coiled-coil region" evidence="1">
    <location>
        <begin position="105"/>
        <end position="169"/>
    </location>
</feature>
<feature type="region of interest" description="Disordered" evidence="2">
    <location>
        <begin position="177"/>
        <end position="235"/>
    </location>
</feature>
<feature type="transmembrane region" description="Helical" evidence="3">
    <location>
        <begin position="84"/>
        <end position="103"/>
    </location>
</feature>
<feature type="compositionally biased region" description="Basic and acidic residues" evidence="2">
    <location>
        <begin position="177"/>
        <end position="197"/>
    </location>
</feature>
<dbReference type="PANTHER" id="PTHR36339:SF2">
    <property type="entry name" value="F23A5.5"/>
    <property type="match status" value="1"/>
</dbReference>
<keyword evidence="3" id="KW-0812">Transmembrane</keyword>
<feature type="compositionally biased region" description="Basic and acidic residues" evidence="2">
    <location>
        <begin position="220"/>
        <end position="235"/>
    </location>
</feature>
<name>A0A803M3G3_CHEQI</name>
<organism evidence="4 5">
    <name type="scientific">Chenopodium quinoa</name>
    <name type="common">Quinoa</name>
    <dbReference type="NCBI Taxonomy" id="63459"/>
    <lineage>
        <taxon>Eukaryota</taxon>
        <taxon>Viridiplantae</taxon>
        <taxon>Streptophyta</taxon>
        <taxon>Embryophyta</taxon>
        <taxon>Tracheophyta</taxon>
        <taxon>Spermatophyta</taxon>
        <taxon>Magnoliopsida</taxon>
        <taxon>eudicotyledons</taxon>
        <taxon>Gunneridae</taxon>
        <taxon>Pentapetalae</taxon>
        <taxon>Caryophyllales</taxon>
        <taxon>Chenopodiaceae</taxon>
        <taxon>Chenopodioideae</taxon>
        <taxon>Atripliceae</taxon>
        <taxon>Chenopodium</taxon>
    </lineage>
</organism>
<feature type="compositionally biased region" description="Polar residues" evidence="2">
    <location>
        <begin position="205"/>
        <end position="219"/>
    </location>
</feature>
<dbReference type="EnsemblPlants" id="AUR62022762-RA">
    <property type="protein sequence ID" value="AUR62022762-RA:cds"/>
    <property type="gene ID" value="AUR62022762"/>
</dbReference>
<accession>A0A803M3G3</accession>
<protein>
    <submittedName>
        <fullName evidence="4">Uncharacterized protein</fullName>
    </submittedName>
</protein>
<keyword evidence="3" id="KW-0472">Membrane</keyword>
<evidence type="ECO:0000313" key="4">
    <source>
        <dbReference type="EnsemblPlants" id="AUR62022762-RA:cds"/>
    </source>
</evidence>
<evidence type="ECO:0000256" key="3">
    <source>
        <dbReference type="SAM" id="Phobius"/>
    </source>
</evidence>
<proteinExistence type="predicted"/>
<sequence>MFGGRSSSSWVRHSVRFFKIQHAPTTRPFCNSTALNNKMKHQPCDSDGSNSFNYLRDLDNLNFTKAAKILFSTPPKKKNFGLDFHMVQLFFALMPSLAVYLVAQYARYDMRKMEAELELKKKAEEEQKAKEMEAAAAEEKEAEAISPELLKVKERLEALEETLKEIVVKTKKGPSDEKRKIADQYQERVDPNSRSDDSNIPAKNKPTTQEAASRQPQKQLDSEKSVSQEVDKKNQDREAYPKLINKWLSIFPLHLYSLTILIILVILRTAIGVDYNCSSLIPSGKLKNGRVDNSGA</sequence>
<keyword evidence="3" id="KW-1133">Transmembrane helix</keyword>
<dbReference type="Gramene" id="AUR62022762-RA">
    <property type="protein sequence ID" value="AUR62022762-RA:cds"/>
    <property type="gene ID" value="AUR62022762"/>
</dbReference>
<evidence type="ECO:0000256" key="1">
    <source>
        <dbReference type="SAM" id="Coils"/>
    </source>
</evidence>
<keyword evidence="1" id="KW-0175">Coiled coil</keyword>